<accession>A0A9N8DKD1</accession>
<dbReference type="SUPFAM" id="SSF50978">
    <property type="entry name" value="WD40 repeat-like"/>
    <property type="match status" value="1"/>
</dbReference>
<comment type="caution">
    <text evidence="5">The sequence shown here is derived from an EMBL/GenBank/DDBJ whole genome shotgun (WGS) entry which is preliminary data.</text>
</comment>
<feature type="repeat" description="WD" evidence="3">
    <location>
        <begin position="277"/>
        <end position="319"/>
    </location>
</feature>
<name>A0A9N8DKD1_9STRA</name>
<evidence type="ECO:0000256" key="2">
    <source>
        <dbReference type="ARBA" id="ARBA00022737"/>
    </source>
</evidence>
<keyword evidence="2" id="KW-0677">Repeat</keyword>
<dbReference type="Pfam" id="PF00400">
    <property type="entry name" value="WD40"/>
    <property type="match status" value="4"/>
</dbReference>
<dbReference type="GO" id="GO:0030126">
    <property type="term" value="C:COPI vesicle coat"/>
    <property type="evidence" value="ECO:0007669"/>
    <property type="project" value="TreeGrafter"/>
</dbReference>
<protein>
    <submittedName>
        <fullName evidence="5">Coatomer subunit beta</fullName>
    </submittedName>
</protein>
<dbReference type="PROSITE" id="PS00678">
    <property type="entry name" value="WD_REPEATS_1"/>
    <property type="match status" value="1"/>
</dbReference>
<sequence length="437" mass="49675">MASVYEEDNDDGDVEAQRLVPIAIAPLNLASNHVAEPNGTGVRSLLCSRQTYFRLIFLLPFLLWPTQSTLFIGVCALLAVSFVTLQLIHNYFRYHRAAQRNSETRVKSIAFHSEKPWILLSFYSGHVDLWKRDENVTKRFLISDSPVRDCKWMNNNSTNKDDDDDWIVTASDDGWIRVVTPTGQKIMDFPNAHDDYIRYLAVHPTQPLILSAADDLTVKLWDMEYNGTCSKTFQGHNHYVMMVKFHPEDPNIFATASLDRFIKFWDIRQESSALFELEGHDAGVNTIDFCNDNPTIMASGADDYRVHIWHHPTRQLLHKLEGHSDNVSAVLFHPSLPILVSTSEDGTVRCWSVMDPQDEYKALPPLWKDNSKGFGWTLAGKGNQLAVGFDQGSILLELEEDPTEEGLIVKMTNEYNGSNMILEQERVPTETFSHPSA</sequence>
<dbReference type="PANTHER" id="PTHR19876:SF2">
    <property type="entry name" value="COATOMER SUBUNIT BETA"/>
    <property type="match status" value="1"/>
</dbReference>
<feature type="transmembrane region" description="Helical" evidence="4">
    <location>
        <begin position="70"/>
        <end position="92"/>
    </location>
</feature>
<feature type="repeat" description="WD" evidence="3">
    <location>
        <begin position="190"/>
        <end position="224"/>
    </location>
</feature>
<keyword evidence="4" id="KW-0812">Transmembrane</keyword>
<dbReference type="CDD" id="cd00200">
    <property type="entry name" value="WD40"/>
    <property type="match status" value="1"/>
</dbReference>
<feature type="repeat" description="WD" evidence="3">
    <location>
        <begin position="320"/>
        <end position="361"/>
    </location>
</feature>
<keyword evidence="1 3" id="KW-0853">WD repeat</keyword>
<dbReference type="OrthoDB" id="2150324at2759"/>
<dbReference type="EMBL" id="CAICTM010000168">
    <property type="protein sequence ID" value="CAB9503550.1"/>
    <property type="molecule type" value="Genomic_DNA"/>
</dbReference>
<keyword evidence="4" id="KW-1133">Transmembrane helix</keyword>
<dbReference type="SMART" id="SM00320">
    <property type="entry name" value="WD40"/>
    <property type="match status" value="6"/>
</dbReference>
<evidence type="ECO:0000256" key="1">
    <source>
        <dbReference type="ARBA" id="ARBA00022574"/>
    </source>
</evidence>
<dbReference type="Gene3D" id="2.130.10.10">
    <property type="entry name" value="YVTN repeat-like/Quinoprotein amine dehydrogenase"/>
    <property type="match status" value="1"/>
</dbReference>
<organism evidence="5 6">
    <name type="scientific">Seminavis robusta</name>
    <dbReference type="NCBI Taxonomy" id="568900"/>
    <lineage>
        <taxon>Eukaryota</taxon>
        <taxon>Sar</taxon>
        <taxon>Stramenopiles</taxon>
        <taxon>Ochrophyta</taxon>
        <taxon>Bacillariophyta</taxon>
        <taxon>Bacillariophyceae</taxon>
        <taxon>Bacillariophycidae</taxon>
        <taxon>Naviculales</taxon>
        <taxon>Naviculaceae</taxon>
        <taxon>Seminavis</taxon>
    </lineage>
</organism>
<dbReference type="InterPro" id="IPR001680">
    <property type="entry name" value="WD40_rpt"/>
</dbReference>
<dbReference type="GO" id="GO:0006888">
    <property type="term" value="P:endoplasmic reticulum to Golgi vesicle-mediated transport"/>
    <property type="evidence" value="ECO:0007669"/>
    <property type="project" value="TreeGrafter"/>
</dbReference>
<dbReference type="PRINTS" id="PR00320">
    <property type="entry name" value="GPROTEINBRPT"/>
</dbReference>
<dbReference type="PANTHER" id="PTHR19876">
    <property type="entry name" value="COATOMER"/>
    <property type="match status" value="1"/>
</dbReference>
<evidence type="ECO:0000313" key="6">
    <source>
        <dbReference type="Proteomes" id="UP001153069"/>
    </source>
</evidence>
<dbReference type="GO" id="GO:0006886">
    <property type="term" value="P:intracellular protein transport"/>
    <property type="evidence" value="ECO:0007669"/>
    <property type="project" value="TreeGrafter"/>
</dbReference>
<keyword evidence="4" id="KW-0472">Membrane</keyword>
<feature type="repeat" description="WD" evidence="3">
    <location>
        <begin position="233"/>
        <end position="275"/>
    </location>
</feature>
<dbReference type="Proteomes" id="UP001153069">
    <property type="component" value="Unassembled WGS sequence"/>
</dbReference>
<dbReference type="InterPro" id="IPR019775">
    <property type="entry name" value="WD40_repeat_CS"/>
</dbReference>
<reference evidence="5" key="1">
    <citation type="submission" date="2020-06" db="EMBL/GenBank/DDBJ databases">
        <authorList>
            <consortium name="Plant Systems Biology data submission"/>
        </authorList>
    </citation>
    <scope>NUCLEOTIDE SEQUENCE</scope>
    <source>
        <strain evidence="5">D6</strain>
    </source>
</reference>
<evidence type="ECO:0000256" key="4">
    <source>
        <dbReference type="SAM" id="Phobius"/>
    </source>
</evidence>
<keyword evidence="6" id="KW-1185">Reference proteome</keyword>
<dbReference type="InterPro" id="IPR020472">
    <property type="entry name" value="WD40_PAC1"/>
</dbReference>
<dbReference type="PROSITE" id="PS50294">
    <property type="entry name" value="WD_REPEATS_REGION"/>
    <property type="match status" value="4"/>
</dbReference>
<proteinExistence type="predicted"/>
<dbReference type="GO" id="GO:0006891">
    <property type="term" value="P:intra-Golgi vesicle-mediated transport"/>
    <property type="evidence" value="ECO:0007669"/>
    <property type="project" value="TreeGrafter"/>
</dbReference>
<gene>
    <name evidence="5" type="ORF">SEMRO_169_G075090.1</name>
</gene>
<evidence type="ECO:0000256" key="3">
    <source>
        <dbReference type="PROSITE-ProRule" id="PRU00221"/>
    </source>
</evidence>
<dbReference type="InterPro" id="IPR015943">
    <property type="entry name" value="WD40/YVTN_repeat-like_dom_sf"/>
</dbReference>
<dbReference type="PROSITE" id="PS50082">
    <property type="entry name" value="WD_REPEATS_2"/>
    <property type="match status" value="4"/>
</dbReference>
<dbReference type="AlphaFoldDB" id="A0A9N8DKD1"/>
<dbReference type="InterPro" id="IPR036322">
    <property type="entry name" value="WD40_repeat_dom_sf"/>
</dbReference>
<dbReference type="InterPro" id="IPR050844">
    <property type="entry name" value="Coatomer_complex_subunit"/>
</dbReference>
<evidence type="ECO:0000313" key="5">
    <source>
        <dbReference type="EMBL" id="CAB9503550.1"/>
    </source>
</evidence>
<dbReference type="GO" id="GO:0006890">
    <property type="term" value="P:retrograde vesicle-mediated transport, Golgi to endoplasmic reticulum"/>
    <property type="evidence" value="ECO:0007669"/>
    <property type="project" value="TreeGrafter"/>
</dbReference>